<dbReference type="PANTHER" id="PTHR32552">
    <property type="entry name" value="FERRICHROME IRON RECEPTOR-RELATED"/>
    <property type="match status" value="1"/>
</dbReference>
<evidence type="ECO:0000256" key="2">
    <source>
        <dbReference type="ARBA" id="ARBA00009810"/>
    </source>
</evidence>
<keyword evidence="4 13" id="KW-1134">Transmembrane beta strand</keyword>
<feature type="domain" description="TonB-dependent receptor-like beta-barrel" evidence="16">
    <location>
        <begin position="399"/>
        <end position="837"/>
    </location>
</feature>
<feature type="domain" description="AMIN" evidence="18">
    <location>
        <begin position="86"/>
        <end position="180"/>
    </location>
</feature>
<evidence type="ECO:0000256" key="10">
    <source>
        <dbReference type="ARBA" id="ARBA00023077"/>
    </source>
</evidence>
<evidence type="ECO:0000256" key="1">
    <source>
        <dbReference type="ARBA" id="ARBA00004571"/>
    </source>
</evidence>
<evidence type="ECO:0000256" key="9">
    <source>
        <dbReference type="ARBA" id="ARBA00023065"/>
    </source>
</evidence>
<proteinExistence type="inferred from homology"/>
<protein>
    <submittedName>
        <fullName evidence="19">Ferrichrome-iron receptor</fullName>
    </submittedName>
</protein>
<accession>A0A2W1JVZ0</accession>
<dbReference type="InterPro" id="IPR012910">
    <property type="entry name" value="Plug_dom"/>
</dbReference>
<evidence type="ECO:0000256" key="13">
    <source>
        <dbReference type="PROSITE-ProRule" id="PRU01360"/>
    </source>
</evidence>
<feature type="chain" id="PRO_5016026590" evidence="15">
    <location>
        <begin position="26"/>
        <end position="868"/>
    </location>
</feature>
<dbReference type="InterPro" id="IPR037066">
    <property type="entry name" value="Plug_dom_sf"/>
</dbReference>
<dbReference type="NCBIfam" id="TIGR01783">
    <property type="entry name" value="TonB-siderophor"/>
    <property type="match status" value="1"/>
</dbReference>
<keyword evidence="10 14" id="KW-0798">TonB box</keyword>
<dbReference type="FunFam" id="2.40.170.20:FF:000005">
    <property type="entry name" value="TonB-dependent siderophore receptor"/>
    <property type="match status" value="1"/>
</dbReference>
<dbReference type="InterPro" id="IPR010105">
    <property type="entry name" value="TonB_sidphr_rcpt"/>
</dbReference>
<dbReference type="InterPro" id="IPR021731">
    <property type="entry name" value="AMIN_dom"/>
</dbReference>
<dbReference type="GO" id="GO:0038023">
    <property type="term" value="F:signaling receptor activity"/>
    <property type="evidence" value="ECO:0007669"/>
    <property type="project" value="InterPro"/>
</dbReference>
<evidence type="ECO:0000259" key="16">
    <source>
        <dbReference type="Pfam" id="PF00593"/>
    </source>
</evidence>
<keyword evidence="8" id="KW-0408">Iron</keyword>
<feature type="signal peptide" evidence="15">
    <location>
        <begin position="1"/>
        <end position="25"/>
    </location>
</feature>
<dbReference type="InterPro" id="IPR000531">
    <property type="entry name" value="Beta-barrel_TonB"/>
</dbReference>
<keyword evidence="20" id="KW-1185">Reference proteome</keyword>
<keyword evidence="3 13" id="KW-0813">Transport</keyword>
<keyword evidence="7 15" id="KW-0732">Signal</keyword>
<dbReference type="CDD" id="cd01347">
    <property type="entry name" value="ligand_gated_channel"/>
    <property type="match status" value="1"/>
</dbReference>
<evidence type="ECO:0000313" key="19">
    <source>
        <dbReference type="EMBL" id="PZD72607.1"/>
    </source>
</evidence>
<evidence type="ECO:0000313" key="20">
    <source>
        <dbReference type="Proteomes" id="UP000248857"/>
    </source>
</evidence>
<evidence type="ECO:0000256" key="11">
    <source>
        <dbReference type="ARBA" id="ARBA00023136"/>
    </source>
</evidence>
<dbReference type="SUPFAM" id="SSF56935">
    <property type="entry name" value="Porins"/>
    <property type="match status" value="1"/>
</dbReference>
<dbReference type="InterPro" id="IPR039426">
    <property type="entry name" value="TonB-dep_rcpt-like"/>
</dbReference>
<keyword evidence="19" id="KW-0675">Receptor</keyword>
<sequence>MMVTKTVRLGLLAIGWLGMTPVAWAEQSNAENLGKTKHLANQPVEGLVAADQTIKTGKSLSQQPPASTVKDWIAQIKASQVQIISVNLEQTEAGLQMTLDTTDGTLETPATTVSENTLVAEIPNAVLSLPEEETFEQVNPVLGIALVSVTSLPNDQVRVAITGTDAPPTAEITASASGLAFAVLPGTVSTEGTEEEELEITVTAEQSGSEYFVPEAGVTRTDTPILDTPASVFVVPRQVFEDQGITKFSDALRTTPGVSQTSAPNANFNNVNIRGFDVSSPSLRNGVPEAFSFSLPRDLSNVERLEVLSGPASIVGGQISPGGIINIVTKQPLSSPFYELSASYGSFNTFDGGVDLSGPLNSDQTLSYRFNASYLHSDTRVDVDNVDVDRISIAPVLRWDISDQTKLTFEGLYLNSKTPQRTGLPAVGTVLDNPNGEVPRDQFVGEPDFDGNDRQIIQVGYNLEHQLSDNWKLHHTFRYNNFQIEQREAFADALQDDLRTLERSVFFGQDNFNNFQATAYITGQFETGPFTHKLSTGIDYSFEEDFFNFTFGSVDAGNIDIFEPVFTGIEGPIPVAEIQGRDTNRGIGLYLQDQLSLLDDRLIFVLGGRIDFIRSSTESFSDGTPEESQSDTAFSPRVGILFKPIENVSLYGSFSRSFQQVTGISATGELFSPSRGTQYEVGVKADWLDKRLSTTLAFFDITQSNVLTTDPNNPAFEIQTGEQHSRGVELSAQGEILPNWNVIASYAYTDAKVTEDNNIPVGNRFANVPEHSASLWTTYTIPSGSLAGLGFGLGLFYVGERQGDLENSFQIPSYFRTDAAIYYKRDRFKIGLNVKNLFDIDYIESSDDILRVNVADPLTVQLSVSYEF</sequence>
<keyword evidence="11 13" id="KW-0472">Membrane</keyword>
<keyword evidence="6 13" id="KW-0812">Transmembrane</keyword>
<reference evidence="19 20" key="1">
    <citation type="journal article" date="2018" name="Sci. Rep.">
        <title>A novel species of the marine cyanobacterium Acaryochloris with a unique pigment content and lifestyle.</title>
        <authorList>
            <person name="Partensky F."/>
            <person name="Six C."/>
            <person name="Ratin M."/>
            <person name="Garczarek L."/>
            <person name="Vaulot D."/>
            <person name="Probert I."/>
            <person name="Calteau A."/>
            <person name="Gourvil P."/>
            <person name="Marie D."/>
            <person name="Grebert T."/>
            <person name="Bouchier C."/>
            <person name="Le Panse S."/>
            <person name="Gachenot M."/>
            <person name="Rodriguez F."/>
            <person name="Garrido J.L."/>
        </authorList>
    </citation>
    <scope>NUCLEOTIDE SEQUENCE [LARGE SCALE GENOMIC DNA]</scope>
    <source>
        <strain evidence="19 20">RCC1774</strain>
    </source>
</reference>
<organism evidence="19 20">
    <name type="scientific">Acaryochloris thomasi RCC1774</name>
    <dbReference type="NCBI Taxonomy" id="1764569"/>
    <lineage>
        <taxon>Bacteria</taxon>
        <taxon>Bacillati</taxon>
        <taxon>Cyanobacteriota</taxon>
        <taxon>Cyanophyceae</taxon>
        <taxon>Acaryochloridales</taxon>
        <taxon>Acaryochloridaceae</taxon>
        <taxon>Acaryochloris</taxon>
        <taxon>Acaryochloris thomasi</taxon>
    </lineage>
</organism>
<evidence type="ECO:0000259" key="17">
    <source>
        <dbReference type="Pfam" id="PF07715"/>
    </source>
</evidence>
<dbReference type="GO" id="GO:0009279">
    <property type="term" value="C:cell outer membrane"/>
    <property type="evidence" value="ECO:0007669"/>
    <property type="project" value="UniProtKB-SubCell"/>
</dbReference>
<comment type="caution">
    <text evidence="19">The sequence shown here is derived from an EMBL/GenBank/DDBJ whole genome shotgun (WGS) entry which is preliminary data.</text>
</comment>
<evidence type="ECO:0000256" key="12">
    <source>
        <dbReference type="ARBA" id="ARBA00023237"/>
    </source>
</evidence>
<gene>
    <name evidence="19" type="primary">fhuA_1</name>
    <name evidence="19" type="ORF">C1752_03443</name>
</gene>
<evidence type="ECO:0000256" key="15">
    <source>
        <dbReference type="SAM" id="SignalP"/>
    </source>
</evidence>
<dbReference type="AlphaFoldDB" id="A0A2W1JVZ0"/>
<dbReference type="PANTHER" id="PTHR32552:SF68">
    <property type="entry name" value="FERRICHROME OUTER MEMBRANE TRANSPORTER_PHAGE RECEPTOR"/>
    <property type="match status" value="1"/>
</dbReference>
<dbReference type="InterPro" id="IPR036942">
    <property type="entry name" value="Beta-barrel_TonB_sf"/>
</dbReference>
<dbReference type="GO" id="GO:0015891">
    <property type="term" value="P:siderophore transport"/>
    <property type="evidence" value="ECO:0007669"/>
    <property type="project" value="InterPro"/>
</dbReference>
<dbReference type="Proteomes" id="UP000248857">
    <property type="component" value="Unassembled WGS sequence"/>
</dbReference>
<dbReference type="EMBL" id="PQWO01000009">
    <property type="protein sequence ID" value="PZD72607.1"/>
    <property type="molecule type" value="Genomic_DNA"/>
</dbReference>
<evidence type="ECO:0000259" key="18">
    <source>
        <dbReference type="Pfam" id="PF11741"/>
    </source>
</evidence>
<evidence type="ECO:0000256" key="4">
    <source>
        <dbReference type="ARBA" id="ARBA00022452"/>
    </source>
</evidence>
<feature type="domain" description="TonB-dependent receptor plug" evidence="17">
    <location>
        <begin position="225"/>
        <end position="324"/>
    </location>
</feature>
<keyword evidence="5" id="KW-0410">Iron transport</keyword>
<dbReference type="Pfam" id="PF00593">
    <property type="entry name" value="TonB_dep_Rec_b-barrel"/>
    <property type="match status" value="1"/>
</dbReference>
<evidence type="ECO:0000256" key="3">
    <source>
        <dbReference type="ARBA" id="ARBA00022448"/>
    </source>
</evidence>
<keyword evidence="12 13" id="KW-0998">Cell outer membrane</keyword>
<evidence type="ECO:0000256" key="7">
    <source>
        <dbReference type="ARBA" id="ARBA00022729"/>
    </source>
</evidence>
<evidence type="ECO:0000256" key="5">
    <source>
        <dbReference type="ARBA" id="ARBA00022496"/>
    </source>
</evidence>
<comment type="similarity">
    <text evidence="2 13 14">Belongs to the TonB-dependent receptor family.</text>
</comment>
<dbReference type="PROSITE" id="PS52016">
    <property type="entry name" value="TONB_DEPENDENT_REC_3"/>
    <property type="match status" value="1"/>
</dbReference>
<comment type="subcellular location">
    <subcellularLocation>
        <location evidence="1 13">Cell outer membrane</location>
        <topology evidence="1 13">Multi-pass membrane protein</topology>
    </subcellularLocation>
</comment>
<keyword evidence="9" id="KW-0406">Ion transport</keyword>
<dbReference type="Pfam" id="PF11741">
    <property type="entry name" value="AMIN"/>
    <property type="match status" value="1"/>
</dbReference>
<dbReference type="Gene3D" id="2.40.170.20">
    <property type="entry name" value="TonB-dependent receptor, beta-barrel domain"/>
    <property type="match status" value="1"/>
</dbReference>
<dbReference type="Pfam" id="PF07715">
    <property type="entry name" value="Plug"/>
    <property type="match status" value="1"/>
</dbReference>
<dbReference type="OrthoDB" id="473897at2"/>
<dbReference type="GO" id="GO:0015344">
    <property type="term" value="F:siderophore uptake transmembrane transporter activity"/>
    <property type="evidence" value="ECO:0007669"/>
    <property type="project" value="TreeGrafter"/>
</dbReference>
<evidence type="ECO:0000256" key="14">
    <source>
        <dbReference type="RuleBase" id="RU003357"/>
    </source>
</evidence>
<name>A0A2W1JVZ0_9CYAN</name>
<evidence type="ECO:0000256" key="6">
    <source>
        <dbReference type="ARBA" id="ARBA00022692"/>
    </source>
</evidence>
<dbReference type="Gene3D" id="2.170.130.10">
    <property type="entry name" value="TonB-dependent receptor, plug domain"/>
    <property type="match status" value="1"/>
</dbReference>
<evidence type="ECO:0000256" key="8">
    <source>
        <dbReference type="ARBA" id="ARBA00023004"/>
    </source>
</evidence>